<protein>
    <submittedName>
        <fullName evidence="2">Benzoate membrane transport protein</fullName>
    </submittedName>
</protein>
<accession>A0A1M7CWK3</accession>
<keyword evidence="3" id="KW-1185">Reference proteome</keyword>
<dbReference type="STRING" id="1123231.SAMN02745189_00914"/>
<dbReference type="Pfam" id="PF03594">
    <property type="entry name" value="BenE"/>
    <property type="match status" value="1"/>
</dbReference>
<dbReference type="AlphaFoldDB" id="A0A1M7CWK3"/>
<organism evidence="2 3">
    <name type="scientific">Lacicoccus alkaliphilus DSM 16010</name>
    <dbReference type="NCBI Taxonomy" id="1123231"/>
    <lineage>
        <taxon>Bacteria</taxon>
        <taxon>Bacillati</taxon>
        <taxon>Bacillota</taxon>
        <taxon>Bacilli</taxon>
        <taxon>Bacillales</taxon>
        <taxon>Salinicoccaceae</taxon>
        <taxon>Lacicoccus</taxon>
    </lineage>
</organism>
<feature type="transmembrane region" description="Helical" evidence="1">
    <location>
        <begin position="205"/>
        <end position="226"/>
    </location>
</feature>
<dbReference type="OrthoDB" id="9813854at2"/>
<feature type="transmembrane region" description="Helical" evidence="1">
    <location>
        <begin position="42"/>
        <end position="62"/>
    </location>
</feature>
<dbReference type="EMBL" id="FRCF01000002">
    <property type="protein sequence ID" value="SHL71626.1"/>
    <property type="molecule type" value="Genomic_DNA"/>
</dbReference>
<keyword evidence="1" id="KW-0472">Membrane</keyword>
<dbReference type="InterPro" id="IPR004711">
    <property type="entry name" value="Benzoate_Transporter"/>
</dbReference>
<evidence type="ECO:0000256" key="1">
    <source>
        <dbReference type="SAM" id="Phobius"/>
    </source>
</evidence>
<feature type="transmembrane region" description="Helical" evidence="1">
    <location>
        <begin position="69"/>
        <end position="87"/>
    </location>
</feature>
<dbReference type="GO" id="GO:0042925">
    <property type="term" value="F:benzoate transmembrane transporter activity"/>
    <property type="evidence" value="ECO:0007669"/>
    <property type="project" value="InterPro"/>
</dbReference>
<dbReference type="PANTHER" id="PTHR30199:SF0">
    <property type="entry name" value="INNER MEMBRANE PROTEIN YDCO"/>
    <property type="match status" value="1"/>
</dbReference>
<evidence type="ECO:0000313" key="2">
    <source>
        <dbReference type="EMBL" id="SHL71626.1"/>
    </source>
</evidence>
<feature type="transmembrane region" description="Helical" evidence="1">
    <location>
        <begin position="93"/>
        <end position="112"/>
    </location>
</feature>
<gene>
    <name evidence="2" type="ORF">SAMN02745189_00914</name>
</gene>
<feature type="transmembrane region" description="Helical" evidence="1">
    <location>
        <begin position="167"/>
        <end position="185"/>
    </location>
</feature>
<feature type="transmembrane region" description="Helical" evidence="1">
    <location>
        <begin position="289"/>
        <end position="311"/>
    </location>
</feature>
<reference evidence="2 3" key="1">
    <citation type="submission" date="2016-11" db="EMBL/GenBank/DDBJ databases">
        <authorList>
            <person name="Jaros S."/>
            <person name="Januszkiewicz K."/>
            <person name="Wedrychowicz H."/>
        </authorList>
    </citation>
    <scope>NUCLEOTIDE SEQUENCE [LARGE SCALE GENOMIC DNA]</scope>
    <source>
        <strain evidence="2 3">DSM 16010</strain>
    </source>
</reference>
<feature type="transmembrane region" description="Helical" evidence="1">
    <location>
        <begin position="317"/>
        <end position="334"/>
    </location>
</feature>
<sequence length="387" mass="41573">MIMKRIKPEHIFTGIIAALLTSFSGMVIIESARDLGLSELQLFSWMSSIYVMGGLISLVLTLKYRMPLIGAHSLATAIYLIPVMQGFSINEMVGGYLIAGLLLLVISQLKFLRDFITSIPNYIIEAMLAGIVVNYILSSILDLSSYVLVLAASVLAYFLVQVYLKNIPGFFGGLAVVFITALFIGFESFEVDQVVFAVAFMEPKIDMVTITVISIPVAVMILSNEVSISLSALKKNGYEVPFQQVVLSSGIGVSIVSMFGGHAAGIGGMSTTICSNAEAGVKSERYKSAVVAGILIVLFGLLAPLMITLMIAIPGELISIIVILTLLGILLSCFKSLMNLKSKASILIMLVSFVISAVNINIYILSAPLLSLIVGTILYAVFLKKTD</sequence>
<proteinExistence type="predicted"/>
<evidence type="ECO:0000313" key="3">
    <source>
        <dbReference type="Proteomes" id="UP000184206"/>
    </source>
</evidence>
<feature type="transmembrane region" description="Helical" evidence="1">
    <location>
        <begin position="346"/>
        <end position="379"/>
    </location>
</feature>
<dbReference type="PANTHER" id="PTHR30199">
    <property type="entry name" value="MFS FAMILY TRANSPORTER, PREDICTED SUBSTRATE BENZOATE"/>
    <property type="match status" value="1"/>
</dbReference>
<dbReference type="Proteomes" id="UP000184206">
    <property type="component" value="Unassembled WGS sequence"/>
</dbReference>
<dbReference type="GO" id="GO:0005886">
    <property type="term" value="C:plasma membrane"/>
    <property type="evidence" value="ECO:0007669"/>
    <property type="project" value="TreeGrafter"/>
</dbReference>
<name>A0A1M7CWK3_9BACL</name>
<keyword evidence="1" id="KW-1133">Transmembrane helix</keyword>
<feature type="transmembrane region" description="Helical" evidence="1">
    <location>
        <begin position="12"/>
        <end position="30"/>
    </location>
</feature>
<keyword evidence="1" id="KW-0812">Transmembrane</keyword>